<feature type="region of interest" description="Disordered" evidence="1">
    <location>
        <begin position="142"/>
        <end position="167"/>
    </location>
</feature>
<feature type="compositionally biased region" description="Polar residues" evidence="1">
    <location>
        <begin position="222"/>
        <end position="231"/>
    </location>
</feature>
<dbReference type="InterPro" id="IPR039300">
    <property type="entry name" value="JASON"/>
</dbReference>
<keyword evidence="3" id="KW-1185">Reference proteome</keyword>
<dbReference type="AlphaFoldDB" id="A0AA38C103"/>
<proteinExistence type="predicted"/>
<organism evidence="2 3">
    <name type="scientific">Taxus chinensis</name>
    <name type="common">Chinese yew</name>
    <name type="synonym">Taxus wallichiana var. chinensis</name>
    <dbReference type="NCBI Taxonomy" id="29808"/>
    <lineage>
        <taxon>Eukaryota</taxon>
        <taxon>Viridiplantae</taxon>
        <taxon>Streptophyta</taxon>
        <taxon>Embryophyta</taxon>
        <taxon>Tracheophyta</taxon>
        <taxon>Spermatophyta</taxon>
        <taxon>Pinopsida</taxon>
        <taxon>Pinidae</taxon>
        <taxon>Conifers II</taxon>
        <taxon>Cupressales</taxon>
        <taxon>Taxaceae</taxon>
        <taxon>Taxus</taxon>
    </lineage>
</organism>
<accession>A0AA38C103</accession>
<feature type="compositionally biased region" description="Basic and acidic residues" evidence="1">
    <location>
        <begin position="142"/>
        <end position="158"/>
    </location>
</feature>
<dbReference type="OMA" id="EWHSWFP"/>
<dbReference type="PANTHER" id="PTHR33318">
    <property type="entry name" value="ASPARTYL/GLUTAMYL-TRNA(ASN/GLN) AMIDOTRANSFERASE SUBUNIT"/>
    <property type="match status" value="1"/>
</dbReference>
<evidence type="ECO:0000313" key="2">
    <source>
        <dbReference type="EMBL" id="KAH9288019.1"/>
    </source>
</evidence>
<sequence length="632" mass="70337">MGCFFGCFRFKEKERPGRVQTSVTTAKLREVTDSRSHTQSGRFNVSTQDVEEAYSLEATLDCTEPRKTETLCRRNGSIKLKQQFVKSPKGSSNGPSPELILVSTPPSASAKLTDLSEEDENRKFNEEVKYLKSCGTLLRTPSEIHEARQRSPSKDAKDGSSNWHSWFPSSPAGELHLNCPPENSQKQISLRFVDANHNTEDEEDINQKTEHSGCKNDKSANEYGSDSTPQMSFPVGDDEEHPVGIIPISSKVRNSSLHKPSRYDHCPIIEEDNGSFSDAVSTASLDSAAKNDKPNHNLKPCDSPDRFEPKTPPLLNSNYSPKPTPLVLTEDMQTPWTATMGNAVANKNARMRAQYVHPVLNPVENISQWKELKKGNLKDYEQKSISWSERSNATENQSVCFQTPASKGMVTDNRIPKIPNSYPISRADSVTKENFPSEEEMKFKRDSVDVTDESLQKRKLIVTSPDMFKTPKVMGVFHQITEGTQSPAMKVDSSLSHWLKTPPIEHGKNSSSCKSVDDKPILGAMPVTNLQSISPARSTMSKSSGDYDRPILGLVAAHWNDEQCPPPKWWDGKGIPNSTNKYKEDQKVSWHSTPFEERLEKALSTEGVSGRELFAVKPATSEETVESDTAAS</sequence>
<protein>
    <recommendedName>
        <fullName evidence="4">Protein JASON</fullName>
    </recommendedName>
</protein>
<name>A0AA38C103_TAXCH</name>
<reference evidence="2 3" key="1">
    <citation type="journal article" date="2021" name="Nat. Plants">
        <title>The Taxus genome provides insights into paclitaxel biosynthesis.</title>
        <authorList>
            <person name="Xiong X."/>
            <person name="Gou J."/>
            <person name="Liao Q."/>
            <person name="Li Y."/>
            <person name="Zhou Q."/>
            <person name="Bi G."/>
            <person name="Li C."/>
            <person name="Du R."/>
            <person name="Wang X."/>
            <person name="Sun T."/>
            <person name="Guo L."/>
            <person name="Liang H."/>
            <person name="Lu P."/>
            <person name="Wu Y."/>
            <person name="Zhang Z."/>
            <person name="Ro D.K."/>
            <person name="Shang Y."/>
            <person name="Huang S."/>
            <person name="Yan J."/>
        </authorList>
    </citation>
    <scope>NUCLEOTIDE SEQUENCE [LARGE SCALE GENOMIC DNA]</scope>
    <source>
        <strain evidence="2">Ta-2019</strain>
    </source>
</reference>
<dbReference type="Proteomes" id="UP000824469">
    <property type="component" value="Unassembled WGS sequence"/>
</dbReference>
<evidence type="ECO:0000256" key="1">
    <source>
        <dbReference type="SAM" id="MobiDB-lite"/>
    </source>
</evidence>
<comment type="caution">
    <text evidence="2">The sequence shown here is derived from an EMBL/GenBank/DDBJ whole genome shotgun (WGS) entry which is preliminary data.</text>
</comment>
<dbReference type="PANTHER" id="PTHR33318:SF7">
    <property type="entry name" value="PROTEIN JASON"/>
    <property type="match status" value="1"/>
</dbReference>
<feature type="region of interest" description="Disordered" evidence="1">
    <location>
        <begin position="287"/>
        <end position="322"/>
    </location>
</feature>
<gene>
    <name evidence="2" type="ORF">KI387_032136</name>
</gene>
<evidence type="ECO:0008006" key="4">
    <source>
        <dbReference type="Google" id="ProtNLM"/>
    </source>
</evidence>
<evidence type="ECO:0000313" key="3">
    <source>
        <dbReference type="Proteomes" id="UP000824469"/>
    </source>
</evidence>
<feature type="compositionally biased region" description="Basic and acidic residues" evidence="1">
    <location>
        <begin position="205"/>
        <end position="220"/>
    </location>
</feature>
<feature type="region of interest" description="Disordered" evidence="1">
    <location>
        <begin position="199"/>
        <end position="231"/>
    </location>
</feature>
<dbReference type="GO" id="GO:0007142">
    <property type="term" value="P:male meiosis II"/>
    <property type="evidence" value="ECO:0007669"/>
    <property type="project" value="InterPro"/>
</dbReference>
<dbReference type="EMBL" id="JAHRHJ020003813">
    <property type="protein sequence ID" value="KAH9288019.1"/>
    <property type="molecule type" value="Genomic_DNA"/>
</dbReference>